<sequence length="49" mass="5376">LDSASRIMDAARLNASRPANWAERYKVREGVCVVQSVALLIPAAQLHMP</sequence>
<reference evidence="2" key="1">
    <citation type="submission" date="2016-06" db="UniProtKB">
        <authorList>
            <consortium name="WormBaseParasite"/>
        </authorList>
    </citation>
    <scope>IDENTIFICATION</scope>
</reference>
<evidence type="ECO:0000313" key="1">
    <source>
        <dbReference type="Proteomes" id="UP000050794"/>
    </source>
</evidence>
<accession>A0A183VHF0</accession>
<name>A0A183VHF0_TOXCA</name>
<dbReference type="WBParaSite" id="TCNE_0002017401-mRNA-1">
    <property type="protein sequence ID" value="TCNE_0002017401-mRNA-1"/>
    <property type="gene ID" value="TCNE_0002017401"/>
</dbReference>
<dbReference type="Proteomes" id="UP000050794">
    <property type="component" value="Unassembled WGS sequence"/>
</dbReference>
<protein>
    <submittedName>
        <fullName evidence="2">Transposase</fullName>
    </submittedName>
</protein>
<organism evidence="1 2">
    <name type="scientific">Toxocara canis</name>
    <name type="common">Canine roundworm</name>
    <dbReference type="NCBI Taxonomy" id="6265"/>
    <lineage>
        <taxon>Eukaryota</taxon>
        <taxon>Metazoa</taxon>
        <taxon>Ecdysozoa</taxon>
        <taxon>Nematoda</taxon>
        <taxon>Chromadorea</taxon>
        <taxon>Rhabditida</taxon>
        <taxon>Spirurina</taxon>
        <taxon>Ascaridomorpha</taxon>
        <taxon>Ascaridoidea</taxon>
        <taxon>Toxocaridae</taxon>
        <taxon>Toxocara</taxon>
    </lineage>
</organism>
<proteinExistence type="predicted"/>
<dbReference type="AlphaFoldDB" id="A0A183VHF0"/>
<keyword evidence="1" id="KW-1185">Reference proteome</keyword>
<evidence type="ECO:0000313" key="2">
    <source>
        <dbReference type="WBParaSite" id="TCNE_0002017401-mRNA-1"/>
    </source>
</evidence>